<dbReference type="GO" id="GO:0003723">
    <property type="term" value="F:RNA binding"/>
    <property type="evidence" value="ECO:0007669"/>
    <property type="project" value="UniProtKB-KW"/>
</dbReference>
<dbReference type="AlphaFoldDB" id="A0A914CZD3"/>
<dbReference type="Gene3D" id="3.30.70.330">
    <property type="match status" value="1"/>
</dbReference>
<keyword evidence="4" id="KW-1185">Reference proteome</keyword>
<dbReference type="InterPro" id="IPR012677">
    <property type="entry name" value="Nucleotide-bd_a/b_plait_sf"/>
</dbReference>
<dbReference type="SUPFAM" id="SSF54928">
    <property type="entry name" value="RNA-binding domain, RBD"/>
    <property type="match status" value="1"/>
</dbReference>
<proteinExistence type="predicted"/>
<sequence>MSHSKARYTTKGEGVYSDSEEEFWDRDVQTIGSNKEVSRPDDPNSIEIAVEALDELLDDNELEKKAKKFVKTLGWLPTATEKDFRKFFDDCNQVQSYYQSQIEYKGGKVCLMKYFMEFETEDDVTRALLKHKKHYGEQYINVNLIKKNEMAELMKRMEVNRSFDNAGFIRISGFSSNLTEDKILQFIREVKVEKIILKQKSNRSEAYIKIEREDDVDVIVTKKLLEKIGDNFVTMHRIDGVEFHKMESLKNIQVVKNDQASIKDTKTEQPKLQENINLVQPKSSQLSVKAKIETPKTTFEKNIHTWNNRTLVEPLRDSLQMVQRLVPNYPDSFIIHTHLENTLNYVGMIERELQSYADKLQNLEQMKKDLERQLQITKPDRELDTN</sequence>
<evidence type="ECO:0000313" key="4">
    <source>
        <dbReference type="Proteomes" id="UP000887540"/>
    </source>
</evidence>
<evidence type="ECO:0000256" key="1">
    <source>
        <dbReference type="ARBA" id="ARBA00022737"/>
    </source>
</evidence>
<keyword evidence="3" id="KW-0175">Coiled coil</keyword>
<keyword evidence="1" id="KW-0677">Repeat</keyword>
<accession>A0A914CZD3</accession>
<evidence type="ECO:0000256" key="3">
    <source>
        <dbReference type="SAM" id="Coils"/>
    </source>
</evidence>
<evidence type="ECO:0000256" key="2">
    <source>
        <dbReference type="ARBA" id="ARBA00022884"/>
    </source>
</evidence>
<dbReference type="InterPro" id="IPR050666">
    <property type="entry name" value="ESRP"/>
</dbReference>
<dbReference type="PANTHER" id="PTHR13976">
    <property type="entry name" value="HETEROGENEOUS NUCLEAR RIBONUCLEOPROTEIN-RELATED"/>
    <property type="match status" value="1"/>
</dbReference>
<protein>
    <submittedName>
        <fullName evidence="5">RRM domain-containing protein</fullName>
    </submittedName>
</protein>
<dbReference type="Proteomes" id="UP000887540">
    <property type="component" value="Unplaced"/>
</dbReference>
<dbReference type="WBParaSite" id="ACRNAN_scaffold15637.g11732.t1">
    <property type="protein sequence ID" value="ACRNAN_scaffold15637.g11732.t1"/>
    <property type="gene ID" value="ACRNAN_scaffold15637.g11732"/>
</dbReference>
<evidence type="ECO:0000313" key="5">
    <source>
        <dbReference type="WBParaSite" id="ACRNAN_scaffold15637.g11732.t1"/>
    </source>
</evidence>
<keyword evidence="2" id="KW-0694">RNA-binding</keyword>
<feature type="coiled-coil region" evidence="3">
    <location>
        <begin position="346"/>
        <end position="380"/>
    </location>
</feature>
<organism evidence="4 5">
    <name type="scientific">Acrobeloides nanus</name>
    <dbReference type="NCBI Taxonomy" id="290746"/>
    <lineage>
        <taxon>Eukaryota</taxon>
        <taxon>Metazoa</taxon>
        <taxon>Ecdysozoa</taxon>
        <taxon>Nematoda</taxon>
        <taxon>Chromadorea</taxon>
        <taxon>Rhabditida</taxon>
        <taxon>Tylenchina</taxon>
        <taxon>Cephalobomorpha</taxon>
        <taxon>Cephaloboidea</taxon>
        <taxon>Cephalobidae</taxon>
        <taxon>Acrobeloides</taxon>
    </lineage>
</organism>
<name>A0A914CZD3_9BILA</name>
<reference evidence="5" key="1">
    <citation type="submission" date="2022-11" db="UniProtKB">
        <authorList>
            <consortium name="WormBaseParasite"/>
        </authorList>
    </citation>
    <scope>IDENTIFICATION</scope>
</reference>
<dbReference type="InterPro" id="IPR035979">
    <property type="entry name" value="RBD_domain_sf"/>
</dbReference>